<dbReference type="RefSeq" id="WP_253162683.1">
    <property type="nucleotide sequence ID" value="NZ_DALZTN010000003.1"/>
</dbReference>
<dbReference type="Proteomes" id="UP001165292">
    <property type="component" value="Unassembled WGS sequence"/>
</dbReference>
<name>A0AA41WLG3_9GAMM</name>
<keyword evidence="2" id="KW-0732">Signal</keyword>
<protein>
    <recommendedName>
        <fullName evidence="5">Secreted protein</fullName>
    </recommendedName>
</protein>
<feature type="compositionally biased region" description="Basic and acidic residues" evidence="1">
    <location>
        <begin position="61"/>
        <end position="73"/>
    </location>
</feature>
<reference evidence="3" key="1">
    <citation type="submission" date="2022-06" db="EMBL/GenBank/DDBJ databases">
        <title>Detection of beta-lactamases in bacteria of animal origin.</title>
        <authorList>
            <person name="Mlynarcik P."/>
            <person name="Zdarska V."/>
            <person name="Chudobova H."/>
            <person name="Prochazkova P."/>
            <person name="Hricova K."/>
            <person name="Mezerova K."/>
            <person name="Bardon J."/>
            <person name="Dolejska M."/>
            <person name="Sukkar I."/>
            <person name="Kolar M."/>
        </authorList>
    </citation>
    <scope>NUCLEOTIDE SEQUENCE</scope>
    <source>
        <strain evidence="3">S 300-3</strain>
    </source>
</reference>
<gene>
    <name evidence="3" type="ORF">NJF43_08115</name>
</gene>
<comment type="caution">
    <text evidence="3">The sequence shown here is derived from an EMBL/GenBank/DDBJ whole genome shotgun (WGS) entry which is preliminary data.</text>
</comment>
<feature type="compositionally biased region" description="Basic and acidic residues" evidence="1">
    <location>
        <begin position="80"/>
        <end position="104"/>
    </location>
</feature>
<evidence type="ECO:0000256" key="2">
    <source>
        <dbReference type="SAM" id="SignalP"/>
    </source>
</evidence>
<organism evidence="3 4">
    <name type="scientific">Stutzerimonas nitrititolerans</name>
    <dbReference type="NCBI Taxonomy" id="2482751"/>
    <lineage>
        <taxon>Bacteria</taxon>
        <taxon>Pseudomonadati</taxon>
        <taxon>Pseudomonadota</taxon>
        <taxon>Gammaproteobacteria</taxon>
        <taxon>Pseudomonadales</taxon>
        <taxon>Pseudomonadaceae</taxon>
        <taxon>Stutzerimonas</taxon>
    </lineage>
</organism>
<accession>A0AA41WLG3</accession>
<evidence type="ECO:0008006" key="5">
    <source>
        <dbReference type="Google" id="ProtNLM"/>
    </source>
</evidence>
<proteinExistence type="predicted"/>
<evidence type="ECO:0000313" key="4">
    <source>
        <dbReference type="Proteomes" id="UP001165292"/>
    </source>
</evidence>
<evidence type="ECO:0000256" key="1">
    <source>
        <dbReference type="SAM" id="MobiDB-lite"/>
    </source>
</evidence>
<feature type="region of interest" description="Disordered" evidence="1">
    <location>
        <begin position="33"/>
        <end position="104"/>
    </location>
</feature>
<evidence type="ECO:0000313" key="3">
    <source>
        <dbReference type="EMBL" id="MCO7544718.1"/>
    </source>
</evidence>
<feature type="signal peptide" evidence="2">
    <location>
        <begin position="1"/>
        <end position="22"/>
    </location>
</feature>
<dbReference type="EMBL" id="JAMYBS010000007">
    <property type="protein sequence ID" value="MCO7544718.1"/>
    <property type="molecule type" value="Genomic_DNA"/>
</dbReference>
<dbReference type="AlphaFoldDB" id="A0AA41WLG3"/>
<sequence length="104" mass="11164">MQCYLKCLAGCVTALLAMGAVAQGEVNPETAIVQNSGPVDRAAGNGSMGMGEGIDYPTGEAEQRTELPRRQYEPADSSEAELRHGGNETDMEHKRRPTLGDKRD</sequence>
<feature type="chain" id="PRO_5041441093" description="Secreted protein" evidence="2">
    <location>
        <begin position="23"/>
        <end position="104"/>
    </location>
</feature>